<dbReference type="InterPro" id="IPR016461">
    <property type="entry name" value="COMT-like"/>
</dbReference>
<evidence type="ECO:0000259" key="5">
    <source>
        <dbReference type="Pfam" id="PF00891"/>
    </source>
</evidence>
<dbReference type="Gene3D" id="1.10.10.10">
    <property type="entry name" value="Winged helix-like DNA-binding domain superfamily/Winged helix DNA-binding domain"/>
    <property type="match status" value="1"/>
</dbReference>
<dbReference type="Pfam" id="PF00891">
    <property type="entry name" value="Methyltransf_2"/>
    <property type="match status" value="1"/>
</dbReference>
<dbReference type="PANTHER" id="PTHR43712">
    <property type="entry name" value="PUTATIVE (AFU_ORTHOLOGUE AFUA_4G14580)-RELATED"/>
    <property type="match status" value="1"/>
</dbReference>
<keyword evidence="8" id="KW-1185">Reference proteome</keyword>
<dbReference type="InterPro" id="IPR001077">
    <property type="entry name" value="COMT_C"/>
</dbReference>
<reference evidence="7 8" key="1">
    <citation type="submission" date="2019-07" db="EMBL/GenBank/DDBJ databases">
        <authorList>
            <person name="Duangmal K."/>
            <person name="Teo W.F.A."/>
        </authorList>
    </citation>
    <scope>NUCLEOTIDE SEQUENCE [LARGE SCALE GENOMIC DNA]</scope>
    <source>
        <strain evidence="7 8">TBRC 6029</strain>
    </source>
</reference>
<proteinExistence type="predicted"/>
<comment type="caution">
    <text evidence="7">The sequence shown here is derived from an EMBL/GenBank/DDBJ whole genome shotgun (WGS) entry which is preliminary data.</text>
</comment>
<feature type="active site" description="Proton acceptor" evidence="4">
    <location>
        <position position="234"/>
    </location>
</feature>
<dbReference type="GO" id="GO:0032259">
    <property type="term" value="P:methylation"/>
    <property type="evidence" value="ECO:0007669"/>
    <property type="project" value="UniProtKB-KW"/>
</dbReference>
<evidence type="ECO:0000259" key="6">
    <source>
        <dbReference type="Pfam" id="PF08100"/>
    </source>
</evidence>
<dbReference type="InterPro" id="IPR029063">
    <property type="entry name" value="SAM-dependent_MTases_sf"/>
</dbReference>
<feature type="domain" description="O-methyltransferase C-terminal" evidence="5">
    <location>
        <begin position="98"/>
        <end position="299"/>
    </location>
</feature>
<dbReference type="PANTHER" id="PTHR43712:SF2">
    <property type="entry name" value="O-METHYLTRANSFERASE CICE"/>
    <property type="match status" value="1"/>
</dbReference>
<reference evidence="7 8" key="2">
    <citation type="submission" date="2019-08" db="EMBL/GenBank/DDBJ databases">
        <title>Amycolatopsis acidicola sp. nov., isolated from peat swamp forest soil.</title>
        <authorList>
            <person name="Srisuk N."/>
        </authorList>
    </citation>
    <scope>NUCLEOTIDE SEQUENCE [LARGE SCALE GENOMIC DNA]</scope>
    <source>
        <strain evidence="7 8">TBRC 6029</strain>
    </source>
</reference>
<protein>
    <submittedName>
        <fullName evidence="7">Methyltransferase</fullName>
    </submittedName>
</protein>
<dbReference type="SUPFAM" id="SSF46785">
    <property type="entry name" value="Winged helix' DNA-binding domain"/>
    <property type="match status" value="1"/>
</dbReference>
<dbReference type="OrthoDB" id="3804952at2"/>
<dbReference type="SUPFAM" id="SSF53335">
    <property type="entry name" value="S-adenosyl-L-methionine-dependent methyltransferases"/>
    <property type="match status" value="1"/>
</dbReference>
<dbReference type="InterPro" id="IPR012967">
    <property type="entry name" value="COMT_dimerisation"/>
</dbReference>
<gene>
    <name evidence="7" type="ORF">FNH05_10935</name>
</gene>
<dbReference type="GO" id="GO:0046983">
    <property type="term" value="F:protein dimerization activity"/>
    <property type="evidence" value="ECO:0007669"/>
    <property type="project" value="InterPro"/>
</dbReference>
<evidence type="ECO:0000313" key="8">
    <source>
        <dbReference type="Proteomes" id="UP000320011"/>
    </source>
</evidence>
<dbReference type="PROSITE" id="PS51683">
    <property type="entry name" value="SAM_OMT_II"/>
    <property type="match status" value="1"/>
</dbReference>
<accession>A0A558CYU3</accession>
<evidence type="ECO:0000256" key="2">
    <source>
        <dbReference type="ARBA" id="ARBA00022679"/>
    </source>
</evidence>
<dbReference type="Proteomes" id="UP000320011">
    <property type="component" value="Unassembled WGS sequence"/>
</dbReference>
<dbReference type="InterPro" id="IPR036390">
    <property type="entry name" value="WH_DNA-bd_sf"/>
</dbReference>
<dbReference type="AlphaFoldDB" id="A0A558CYU3"/>
<keyword evidence="1 7" id="KW-0489">Methyltransferase</keyword>
<dbReference type="InterPro" id="IPR036388">
    <property type="entry name" value="WH-like_DNA-bd_sf"/>
</dbReference>
<evidence type="ECO:0000313" key="7">
    <source>
        <dbReference type="EMBL" id="TVT53946.1"/>
    </source>
</evidence>
<dbReference type="GO" id="GO:0008171">
    <property type="term" value="F:O-methyltransferase activity"/>
    <property type="evidence" value="ECO:0007669"/>
    <property type="project" value="InterPro"/>
</dbReference>
<dbReference type="PIRSF" id="PIRSF005739">
    <property type="entry name" value="O-mtase"/>
    <property type="match status" value="1"/>
</dbReference>
<dbReference type="Gene3D" id="1.10.287.1350">
    <property type="match status" value="1"/>
</dbReference>
<dbReference type="CDD" id="cd02440">
    <property type="entry name" value="AdoMet_MTases"/>
    <property type="match status" value="1"/>
</dbReference>
<keyword evidence="2 7" id="KW-0808">Transferase</keyword>
<evidence type="ECO:0000256" key="4">
    <source>
        <dbReference type="PIRSR" id="PIRSR005739-1"/>
    </source>
</evidence>
<dbReference type="EMBL" id="VJWX01000078">
    <property type="protein sequence ID" value="TVT53946.1"/>
    <property type="molecule type" value="Genomic_DNA"/>
</dbReference>
<keyword evidence="3" id="KW-0949">S-adenosyl-L-methionine</keyword>
<organism evidence="7 8">
    <name type="scientific">Amycolatopsis rhizosphaerae</name>
    <dbReference type="NCBI Taxonomy" id="2053003"/>
    <lineage>
        <taxon>Bacteria</taxon>
        <taxon>Bacillati</taxon>
        <taxon>Actinomycetota</taxon>
        <taxon>Actinomycetes</taxon>
        <taxon>Pseudonocardiales</taxon>
        <taxon>Pseudonocardiaceae</taxon>
        <taxon>Amycolatopsis</taxon>
    </lineage>
</organism>
<sequence length="342" mass="36616">MAGLATPMALRVAVTLGLPDRLLGSGATAGQLAVELDVSPVALGLLLGHLTTLGVVDRTSTGYRTTEFGANLCAGAGNGFTNLLLHLDSAAGRAELAFVELAHSITTGEAAYSRRYGQDFWADLAEHPRLRDSFDRQMTLRLDEQIPQIVANVDWSRFSTIVDVGGGRGTLLAAILTAHPRLRGHLIDLAPTAADARHTFRAHLLGDRAEATAGSFFDPLPSAADAYLLVDILHDWDDEHAHRILARCAEAAHPAGRVLVIEPVGGRRAITEMDLSMLVIHGGRERRIDEFRTLASAHGLALDTVTDLTGQRCLLEFRLATAAPCSSPAPSAKPVQRPPHHQ</sequence>
<evidence type="ECO:0000256" key="1">
    <source>
        <dbReference type="ARBA" id="ARBA00022603"/>
    </source>
</evidence>
<dbReference type="Pfam" id="PF08100">
    <property type="entry name" value="Dimerisation"/>
    <property type="match status" value="1"/>
</dbReference>
<dbReference type="Gene3D" id="3.40.50.150">
    <property type="entry name" value="Vaccinia Virus protein VP39"/>
    <property type="match status" value="1"/>
</dbReference>
<evidence type="ECO:0000256" key="3">
    <source>
        <dbReference type="ARBA" id="ARBA00022691"/>
    </source>
</evidence>
<name>A0A558CYU3_9PSEU</name>
<feature type="domain" description="O-methyltransferase dimerisation" evidence="6">
    <location>
        <begin position="2"/>
        <end position="71"/>
    </location>
</feature>